<gene>
    <name evidence="1" type="ORF">AAE3_LOCUS10907</name>
</gene>
<accession>A0A8S0VTK7</accession>
<dbReference type="PANTHER" id="PTHR15907">
    <property type="entry name" value="DUF614 FAMILY PROTEIN-RELATED"/>
    <property type="match status" value="1"/>
</dbReference>
<dbReference type="AlphaFoldDB" id="A0A8S0VTK7"/>
<evidence type="ECO:0000313" key="1">
    <source>
        <dbReference type="EMBL" id="CAA7268659.1"/>
    </source>
</evidence>
<evidence type="ECO:0000313" key="2">
    <source>
        <dbReference type="Proteomes" id="UP000467700"/>
    </source>
</evidence>
<dbReference type="NCBIfam" id="TIGR01571">
    <property type="entry name" value="A_thal_Cys_rich"/>
    <property type="match status" value="1"/>
</dbReference>
<name>A0A8S0VTK7_CYCAE</name>
<dbReference type="EMBL" id="CACVBS010000068">
    <property type="protein sequence ID" value="CAA7268659.1"/>
    <property type="molecule type" value="Genomic_DNA"/>
</dbReference>
<protein>
    <recommendedName>
        <fullName evidence="3">PLAC8-domain-containing protein</fullName>
    </recommendedName>
</protein>
<comment type="caution">
    <text evidence="1">The sequence shown here is derived from an EMBL/GenBank/DDBJ whole genome shotgun (WGS) entry which is preliminary data.</text>
</comment>
<dbReference type="OrthoDB" id="1045822at2759"/>
<keyword evidence="2" id="KW-1185">Reference proteome</keyword>
<dbReference type="Proteomes" id="UP000467700">
    <property type="component" value="Unassembled WGS sequence"/>
</dbReference>
<dbReference type="InterPro" id="IPR006461">
    <property type="entry name" value="PLAC_motif_containing"/>
</dbReference>
<proteinExistence type="predicted"/>
<sequence>MICPSPAGDFHLPGTYINHARQRPQLSLRPLAAQVHVNLRTLAGRSSLLFHLSSTYDFLNPNDPKPQLEKMSRVYESQPSASHGMVVAPGGGGNRNAKNMPVDADGRDWSNGVCGCCGAFGTCLLATCLPCVVYGKNKHRYEHLQTQGVPHPDHGGSCCSGSCMTHGIFALCGLGVIFQMMNRGNIRSRYNIKGGGCGDCCTSLFCGSCALTQESRELELEEESFGEQRY</sequence>
<evidence type="ECO:0008006" key="3">
    <source>
        <dbReference type="Google" id="ProtNLM"/>
    </source>
</evidence>
<reference evidence="1 2" key="1">
    <citation type="submission" date="2020-01" db="EMBL/GenBank/DDBJ databases">
        <authorList>
            <person name="Gupta K D."/>
        </authorList>
    </citation>
    <scope>NUCLEOTIDE SEQUENCE [LARGE SCALE GENOMIC DNA]</scope>
</reference>
<dbReference type="Pfam" id="PF04749">
    <property type="entry name" value="PLAC8"/>
    <property type="match status" value="1"/>
</dbReference>
<organism evidence="1 2">
    <name type="scientific">Cyclocybe aegerita</name>
    <name type="common">Black poplar mushroom</name>
    <name type="synonym">Agrocybe aegerita</name>
    <dbReference type="NCBI Taxonomy" id="1973307"/>
    <lineage>
        <taxon>Eukaryota</taxon>
        <taxon>Fungi</taxon>
        <taxon>Dikarya</taxon>
        <taxon>Basidiomycota</taxon>
        <taxon>Agaricomycotina</taxon>
        <taxon>Agaricomycetes</taxon>
        <taxon>Agaricomycetidae</taxon>
        <taxon>Agaricales</taxon>
        <taxon>Agaricineae</taxon>
        <taxon>Bolbitiaceae</taxon>
        <taxon>Cyclocybe</taxon>
    </lineage>
</organism>